<dbReference type="InterPro" id="IPR052661">
    <property type="entry name" value="Ras-like_GTPase_Reg"/>
</dbReference>
<dbReference type="PANTHER" id="PTHR46350">
    <property type="entry name" value="RAS LIKE FAMILY 10 MEMBER B-RELATED"/>
    <property type="match status" value="1"/>
</dbReference>
<dbReference type="AlphaFoldDB" id="A0A6P4ZUP7"/>
<sequence length="208" mass="24126">MVERLKIAVMGAPGVGKTSIVQRFVRNSYTDEYSASVKRKVYHTAVVVNDQLYELTILDIPGVLPHLRANSLHDWQDFHDFQVLGSRNERAFILVYDISCRDSFEYIKLLREQIIETRRTALSQEVPVVIVGNKRDLADRRVVPRRDVASLVRKTWKCGYIECSAKYNWHVTFLFKELMKNVVYGGNKNIATSVRLNGNMMRNRCRVM</sequence>
<dbReference type="Proteomes" id="UP000515135">
    <property type="component" value="Unplaced"/>
</dbReference>
<keyword evidence="1" id="KW-0547">Nucleotide-binding</keyword>
<name>A0A6P4ZUP7_BRABE</name>
<evidence type="ECO:0000256" key="1">
    <source>
        <dbReference type="ARBA" id="ARBA00022741"/>
    </source>
</evidence>
<dbReference type="InterPro" id="IPR001806">
    <property type="entry name" value="Small_GTPase"/>
</dbReference>
<dbReference type="OrthoDB" id="299781at2759"/>
<dbReference type="SMART" id="SM00175">
    <property type="entry name" value="RAB"/>
    <property type="match status" value="1"/>
</dbReference>
<organism evidence="2 3">
    <name type="scientific">Branchiostoma belcheri</name>
    <name type="common">Amphioxus</name>
    <dbReference type="NCBI Taxonomy" id="7741"/>
    <lineage>
        <taxon>Eukaryota</taxon>
        <taxon>Metazoa</taxon>
        <taxon>Chordata</taxon>
        <taxon>Cephalochordata</taxon>
        <taxon>Leptocardii</taxon>
        <taxon>Amphioxiformes</taxon>
        <taxon>Branchiostomatidae</taxon>
        <taxon>Branchiostoma</taxon>
    </lineage>
</organism>
<dbReference type="SUPFAM" id="SSF52540">
    <property type="entry name" value="P-loop containing nucleoside triphosphate hydrolases"/>
    <property type="match status" value="1"/>
</dbReference>
<keyword evidence="2" id="KW-1185">Reference proteome</keyword>
<evidence type="ECO:0000313" key="3">
    <source>
        <dbReference type="RefSeq" id="XP_019634667.1"/>
    </source>
</evidence>
<accession>A0A6P4ZUP7</accession>
<dbReference type="KEGG" id="bbel:109477759"/>
<dbReference type="GO" id="GO:0003924">
    <property type="term" value="F:GTPase activity"/>
    <property type="evidence" value="ECO:0007669"/>
    <property type="project" value="InterPro"/>
</dbReference>
<evidence type="ECO:0000313" key="2">
    <source>
        <dbReference type="Proteomes" id="UP000515135"/>
    </source>
</evidence>
<dbReference type="InterPro" id="IPR005225">
    <property type="entry name" value="Small_GTP-bd"/>
</dbReference>
<dbReference type="GeneID" id="109477759"/>
<dbReference type="InterPro" id="IPR027417">
    <property type="entry name" value="P-loop_NTPase"/>
</dbReference>
<dbReference type="PRINTS" id="PR00449">
    <property type="entry name" value="RASTRNSFRMNG"/>
</dbReference>
<dbReference type="GO" id="GO:0005525">
    <property type="term" value="F:GTP binding"/>
    <property type="evidence" value="ECO:0007669"/>
    <property type="project" value="InterPro"/>
</dbReference>
<dbReference type="SMART" id="SM00173">
    <property type="entry name" value="RAS"/>
    <property type="match status" value="1"/>
</dbReference>
<dbReference type="SMART" id="SM00174">
    <property type="entry name" value="RHO"/>
    <property type="match status" value="1"/>
</dbReference>
<dbReference type="NCBIfam" id="TIGR00231">
    <property type="entry name" value="small_GTP"/>
    <property type="match status" value="1"/>
</dbReference>
<dbReference type="PROSITE" id="PS51421">
    <property type="entry name" value="RAS"/>
    <property type="match status" value="1"/>
</dbReference>
<proteinExistence type="predicted"/>
<reference evidence="3" key="1">
    <citation type="submission" date="2025-08" db="UniProtKB">
        <authorList>
            <consortium name="RefSeq"/>
        </authorList>
    </citation>
    <scope>IDENTIFICATION</scope>
    <source>
        <tissue evidence="3">Gonad</tissue>
    </source>
</reference>
<dbReference type="PROSITE" id="PS51419">
    <property type="entry name" value="RAB"/>
    <property type="match status" value="1"/>
</dbReference>
<dbReference type="Pfam" id="PF00071">
    <property type="entry name" value="Ras"/>
    <property type="match status" value="1"/>
</dbReference>
<protein>
    <submittedName>
        <fullName evidence="3">Ras-like protein family member 10B</fullName>
    </submittedName>
</protein>
<gene>
    <name evidence="3" type="primary">LOC109477759</name>
</gene>
<dbReference type="PANTHER" id="PTHR46350:SF2">
    <property type="entry name" value="RAS LIKE FAMILY 10 MEMBER B"/>
    <property type="match status" value="1"/>
</dbReference>
<dbReference type="Gene3D" id="3.40.50.300">
    <property type="entry name" value="P-loop containing nucleotide triphosphate hydrolases"/>
    <property type="match status" value="1"/>
</dbReference>
<dbReference type="RefSeq" id="XP_019634667.1">
    <property type="nucleotide sequence ID" value="XM_019779108.1"/>
</dbReference>